<evidence type="ECO:0000313" key="1">
    <source>
        <dbReference type="EMBL" id="JAT39234.1"/>
    </source>
</evidence>
<name>A0A1B6MTH3_9HEMI</name>
<protein>
    <submittedName>
        <fullName evidence="1">Uncharacterized protein</fullName>
    </submittedName>
</protein>
<gene>
    <name evidence="1" type="ORF">g.15416</name>
</gene>
<dbReference type="AlphaFoldDB" id="A0A1B6MTH3"/>
<accession>A0A1B6MTH3</accession>
<reference evidence="1" key="1">
    <citation type="submission" date="2015-11" db="EMBL/GenBank/DDBJ databases">
        <title>De novo transcriptome assembly of four potential Pierce s Disease insect vectors from Arizona vineyards.</title>
        <authorList>
            <person name="Tassone E.E."/>
        </authorList>
    </citation>
    <scope>NUCLEOTIDE SEQUENCE</scope>
</reference>
<proteinExistence type="predicted"/>
<organism evidence="1">
    <name type="scientific">Graphocephala atropunctata</name>
    <dbReference type="NCBI Taxonomy" id="36148"/>
    <lineage>
        <taxon>Eukaryota</taxon>
        <taxon>Metazoa</taxon>
        <taxon>Ecdysozoa</taxon>
        <taxon>Arthropoda</taxon>
        <taxon>Hexapoda</taxon>
        <taxon>Insecta</taxon>
        <taxon>Pterygota</taxon>
        <taxon>Neoptera</taxon>
        <taxon>Paraneoptera</taxon>
        <taxon>Hemiptera</taxon>
        <taxon>Auchenorrhyncha</taxon>
        <taxon>Membracoidea</taxon>
        <taxon>Cicadellidae</taxon>
        <taxon>Cicadellinae</taxon>
        <taxon>Cicadellini</taxon>
        <taxon>Graphocephala</taxon>
    </lineage>
</organism>
<dbReference type="EMBL" id="GEBQ01000743">
    <property type="protein sequence ID" value="JAT39234.1"/>
    <property type="molecule type" value="Transcribed_RNA"/>
</dbReference>
<sequence length="180" mass="20354">MLLCKLVLDKPFLDMLVPDTLVLDVPVPDVLLLDVLVLDALFLDVLVLGVLVLNALVPDVLLLDVLVLDALVLDVLLLDVPAQNMLLRTVYNTGHRRYPEQYSRDMGLRGLSSPQRRIRKPPGRTCWRGGQQRRDTLPGYRYTINSILYQWARSSPLPVNCVSVDYAPQDRLLVSVDKRV</sequence>